<dbReference type="PANTHER" id="PTHR25465:SF14">
    <property type="entry name" value="E3 UBIQUITIN-PROTEIN LIGASE TRIM65"/>
    <property type="match status" value="1"/>
</dbReference>
<keyword evidence="3" id="KW-0862">Zinc</keyword>
<keyword evidence="1" id="KW-0479">Metal-binding</keyword>
<evidence type="ECO:0000256" key="2">
    <source>
        <dbReference type="ARBA" id="ARBA00022771"/>
    </source>
</evidence>
<dbReference type="InterPro" id="IPR017907">
    <property type="entry name" value="Znf_RING_CS"/>
</dbReference>
<evidence type="ECO:0000313" key="6">
    <source>
        <dbReference type="Ensembl" id="ENSDCDP00010008180.1"/>
    </source>
</evidence>
<dbReference type="InterPro" id="IPR013083">
    <property type="entry name" value="Znf_RING/FYVE/PHD"/>
</dbReference>
<feature type="domain" description="RING-type" evidence="5">
    <location>
        <begin position="17"/>
        <end position="60"/>
    </location>
</feature>
<evidence type="ECO:0000256" key="3">
    <source>
        <dbReference type="ARBA" id="ARBA00022833"/>
    </source>
</evidence>
<dbReference type="SUPFAM" id="SSF57850">
    <property type="entry name" value="RING/U-box"/>
    <property type="match status" value="1"/>
</dbReference>
<keyword evidence="2 4" id="KW-0863">Zinc-finger</keyword>
<protein>
    <recommendedName>
        <fullName evidence="5">RING-type domain-containing protein</fullName>
    </recommendedName>
</protein>
<dbReference type="SUPFAM" id="SSF57845">
    <property type="entry name" value="B-box zinc-binding domain"/>
    <property type="match status" value="1"/>
</dbReference>
<dbReference type="Gene3D" id="3.30.40.10">
    <property type="entry name" value="Zinc/RING finger domain, C3HC4 (zinc finger)"/>
    <property type="match status" value="1"/>
</dbReference>
<reference evidence="6 7" key="1">
    <citation type="submission" date="2020-06" db="EMBL/GenBank/DDBJ databases">
        <authorList>
            <consortium name="Wellcome Sanger Institute Data Sharing"/>
        </authorList>
    </citation>
    <scope>NUCLEOTIDE SEQUENCE [LARGE SCALE GENOMIC DNA]</scope>
</reference>
<dbReference type="InterPro" id="IPR051051">
    <property type="entry name" value="E3_ubiq-ligase_TRIM/RNF"/>
</dbReference>
<dbReference type="SMART" id="SM00184">
    <property type="entry name" value="RING"/>
    <property type="match status" value="1"/>
</dbReference>
<evidence type="ECO:0000313" key="7">
    <source>
        <dbReference type="Proteomes" id="UP000694580"/>
    </source>
</evidence>
<dbReference type="PANTHER" id="PTHR25465">
    <property type="entry name" value="B-BOX DOMAIN CONTAINING"/>
    <property type="match status" value="1"/>
</dbReference>
<reference evidence="6" key="2">
    <citation type="submission" date="2025-08" db="UniProtKB">
        <authorList>
            <consortium name="Ensembl"/>
        </authorList>
    </citation>
    <scope>IDENTIFICATION</scope>
</reference>
<dbReference type="PROSITE" id="PS00518">
    <property type="entry name" value="ZF_RING_1"/>
    <property type="match status" value="1"/>
</dbReference>
<proteinExistence type="predicted"/>
<evidence type="ECO:0000256" key="4">
    <source>
        <dbReference type="PROSITE-ProRule" id="PRU00175"/>
    </source>
</evidence>
<dbReference type="InterPro" id="IPR001841">
    <property type="entry name" value="Znf_RING"/>
</dbReference>
<dbReference type="Proteomes" id="UP000694580">
    <property type="component" value="Chromosome 4"/>
</dbReference>
<name>A0AAY4AJ12_9TELE</name>
<dbReference type="Gene3D" id="3.30.160.60">
    <property type="entry name" value="Classic Zinc Finger"/>
    <property type="match status" value="1"/>
</dbReference>
<sequence>MCSQIRSILVDQDRFCCPSCLEVLRDPMTTLCGHSYCMDCIRGHWNKNEQKDAYGCPQRRQTFSPRPVLGRNTMLAEIVEKLTDNWTPSVCPVQQSHQSHLKSHQERNHRKPHKVGEAMTQGQDGLCSFHNKPLVAYCRADHRSICVHGPEIQR</sequence>
<accession>A0AAY4AJ12</accession>
<dbReference type="Pfam" id="PF15227">
    <property type="entry name" value="zf-C3HC4_4"/>
    <property type="match status" value="1"/>
</dbReference>
<dbReference type="Ensembl" id="ENSDCDT00010008606.1">
    <property type="protein sequence ID" value="ENSDCDP00010008180.1"/>
    <property type="gene ID" value="ENSDCDG00010003710.1"/>
</dbReference>
<evidence type="ECO:0000259" key="5">
    <source>
        <dbReference type="PROSITE" id="PS50089"/>
    </source>
</evidence>
<dbReference type="GO" id="GO:0008270">
    <property type="term" value="F:zinc ion binding"/>
    <property type="evidence" value="ECO:0007669"/>
    <property type="project" value="UniProtKB-KW"/>
</dbReference>
<dbReference type="GeneTree" id="ENSGT01150000286899"/>
<keyword evidence="7" id="KW-1185">Reference proteome</keyword>
<dbReference type="AlphaFoldDB" id="A0AAY4AJ12"/>
<organism evidence="6 7">
    <name type="scientific">Denticeps clupeoides</name>
    <name type="common">denticle herring</name>
    <dbReference type="NCBI Taxonomy" id="299321"/>
    <lineage>
        <taxon>Eukaryota</taxon>
        <taxon>Metazoa</taxon>
        <taxon>Chordata</taxon>
        <taxon>Craniata</taxon>
        <taxon>Vertebrata</taxon>
        <taxon>Euteleostomi</taxon>
        <taxon>Actinopterygii</taxon>
        <taxon>Neopterygii</taxon>
        <taxon>Teleostei</taxon>
        <taxon>Clupei</taxon>
        <taxon>Clupeiformes</taxon>
        <taxon>Denticipitoidei</taxon>
        <taxon>Denticipitidae</taxon>
        <taxon>Denticeps</taxon>
    </lineage>
</organism>
<reference evidence="6" key="3">
    <citation type="submission" date="2025-09" db="UniProtKB">
        <authorList>
            <consortium name="Ensembl"/>
        </authorList>
    </citation>
    <scope>IDENTIFICATION</scope>
</reference>
<gene>
    <name evidence="6" type="primary">MAFB</name>
</gene>
<dbReference type="PROSITE" id="PS50089">
    <property type="entry name" value="ZF_RING_2"/>
    <property type="match status" value="1"/>
</dbReference>
<evidence type="ECO:0000256" key="1">
    <source>
        <dbReference type="ARBA" id="ARBA00022723"/>
    </source>
</evidence>